<evidence type="ECO:0000256" key="17">
    <source>
        <dbReference type="ARBA" id="ARBA00041185"/>
    </source>
</evidence>
<evidence type="ECO:0000256" key="4">
    <source>
        <dbReference type="ARBA" id="ARBA00022618"/>
    </source>
</evidence>
<evidence type="ECO:0000256" key="11">
    <source>
        <dbReference type="ARBA" id="ARBA00023136"/>
    </source>
</evidence>
<accession>A0A1F8GLQ8</accession>
<evidence type="ECO:0000313" key="23">
    <source>
        <dbReference type="Proteomes" id="UP000178256"/>
    </source>
</evidence>
<comment type="pathway">
    <text evidence="2">Cell wall biogenesis; peptidoglycan biosynthesis.</text>
</comment>
<evidence type="ECO:0000256" key="16">
    <source>
        <dbReference type="ARBA" id="ARBA00038053"/>
    </source>
</evidence>
<dbReference type="GO" id="GO:0071555">
    <property type="term" value="P:cell wall organization"/>
    <property type="evidence" value="ECO:0007669"/>
    <property type="project" value="UniProtKB-KW"/>
</dbReference>
<dbReference type="EMBL" id="MGKL01000007">
    <property type="protein sequence ID" value="OGN26273.1"/>
    <property type="molecule type" value="Genomic_DNA"/>
</dbReference>
<dbReference type="PROSITE" id="PS00428">
    <property type="entry name" value="FTSW_RODA_SPOVE"/>
    <property type="match status" value="1"/>
</dbReference>
<evidence type="ECO:0000256" key="19">
    <source>
        <dbReference type="ARBA" id="ARBA00044770"/>
    </source>
</evidence>
<dbReference type="NCBIfam" id="TIGR02614">
    <property type="entry name" value="ftsW"/>
    <property type="match status" value="1"/>
</dbReference>
<evidence type="ECO:0000256" key="18">
    <source>
        <dbReference type="ARBA" id="ARBA00041418"/>
    </source>
</evidence>
<evidence type="ECO:0000256" key="9">
    <source>
        <dbReference type="ARBA" id="ARBA00022984"/>
    </source>
</evidence>
<organism evidence="22 23">
    <name type="scientific">Candidatus Yanofskybacteria bacterium RIFCSPLOWO2_01_FULL_44_22</name>
    <dbReference type="NCBI Taxonomy" id="1802697"/>
    <lineage>
        <taxon>Bacteria</taxon>
        <taxon>Candidatus Yanofskyibacteriota</taxon>
    </lineage>
</organism>
<dbReference type="GO" id="GO:0009252">
    <property type="term" value="P:peptidoglycan biosynthetic process"/>
    <property type="evidence" value="ECO:0007669"/>
    <property type="project" value="UniProtKB-KW"/>
</dbReference>
<feature type="transmembrane region" description="Helical" evidence="21">
    <location>
        <begin position="351"/>
        <end position="370"/>
    </location>
</feature>
<evidence type="ECO:0000256" key="12">
    <source>
        <dbReference type="ARBA" id="ARBA00023306"/>
    </source>
</evidence>
<feature type="transmembrane region" description="Helical" evidence="21">
    <location>
        <begin position="91"/>
        <end position="109"/>
    </location>
</feature>
<keyword evidence="6" id="KW-0808">Transferase</keyword>
<dbReference type="GO" id="GO:0032153">
    <property type="term" value="C:cell division site"/>
    <property type="evidence" value="ECO:0007669"/>
    <property type="project" value="TreeGrafter"/>
</dbReference>
<dbReference type="GO" id="GO:0008360">
    <property type="term" value="P:regulation of cell shape"/>
    <property type="evidence" value="ECO:0007669"/>
    <property type="project" value="UniProtKB-KW"/>
</dbReference>
<keyword evidence="7 21" id="KW-0812">Transmembrane</keyword>
<keyword evidence="4 22" id="KW-0132">Cell division</keyword>
<feature type="transmembrane region" description="Helical" evidence="21">
    <location>
        <begin position="196"/>
        <end position="215"/>
    </location>
</feature>
<evidence type="ECO:0000256" key="2">
    <source>
        <dbReference type="ARBA" id="ARBA00004752"/>
    </source>
</evidence>
<dbReference type="STRING" id="1802697.A2925_01670"/>
<keyword evidence="8" id="KW-0133">Cell shape</keyword>
<dbReference type="InterPro" id="IPR001182">
    <property type="entry name" value="FtsW/RodA"/>
</dbReference>
<dbReference type="InterPro" id="IPR013437">
    <property type="entry name" value="FtsW"/>
</dbReference>
<evidence type="ECO:0000256" key="1">
    <source>
        <dbReference type="ARBA" id="ARBA00004651"/>
    </source>
</evidence>
<evidence type="ECO:0000256" key="14">
    <source>
        <dbReference type="ARBA" id="ARBA00032370"/>
    </source>
</evidence>
<dbReference type="GO" id="GO:0008955">
    <property type="term" value="F:peptidoglycan glycosyltransferase activity"/>
    <property type="evidence" value="ECO:0007669"/>
    <property type="project" value="UniProtKB-EC"/>
</dbReference>
<keyword evidence="9" id="KW-0573">Peptidoglycan synthesis</keyword>
<feature type="transmembrane region" description="Helical" evidence="21">
    <location>
        <begin position="21"/>
        <end position="42"/>
    </location>
</feature>
<keyword evidence="11 21" id="KW-0472">Membrane</keyword>
<feature type="transmembrane region" description="Helical" evidence="21">
    <location>
        <begin position="318"/>
        <end position="345"/>
    </location>
</feature>
<comment type="subcellular location">
    <subcellularLocation>
        <location evidence="1">Cell membrane</location>
        <topology evidence="1">Multi-pass membrane protein</topology>
    </subcellularLocation>
</comment>
<keyword evidence="10 21" id="KW-1133">Transmembrane helix</keyword>
<keyword evidence="5" id="KW-0328">Glycosyltransferase</keyword>
<gene>
    <name evidence="22" type="ORF">A2925_01670</name>
</gene>
<feature type="transmembrane region" description="Helical" evidence="21">
    <location>
        <begin position="286"/>
        <end position="306"/>
    </location>
</feature>
<comment type="caution">
    <text evidence="22">The sequence shown here is derived from an EMBL/GenBank/DDBJ whole genome shotgun (WGS) entry which is preliminary data.</text>
</comment>
<dbReference type="InterPro" id="IPR018365">
    <property type="entry name" value="Cell_cycle_FtsW-rel_CS"/>
</dbReference>
<evidence type="ECO:0000256" key="5">
    <source>
        <dbReference type="ARBA" id="ARBA00022676"/>
    </source>
</evidence>
<evidence type="ECO:0000256" key="20">
    <source>
        <dbReference type="ARBA" id="ARBA00049902"/>
    </source>
</evidence>
<proteinExistence type="inferred from homology"/>
<reference evidence="22 23" key="1">
    <citation type="journal article" date="2016" name="Nat. Commun.">
        <title>Thousands of microbial genomes shed light on interconnected biogeochemical processes in an aquifer system.</title>
        <authorList>
            <person name="Anantharaman K."/>
            <person name="Brown C.T."/>
            <person name="Hug L.A."/>
            <person name="Sharon I."/>
            <person name="Castelle C.J."/>
            <person name="Probst A.J."/>
            <person name="Thomas B.C."/>
            <person name="Singh A."/>
            <person name="Wilkins M.J."/>
            <person name="Karaoz U."/>
            <person name="Brodie E.L."/>
            <person name="Williams K.H."/>
            <person name="Hubbard S.S."/>
            <person name="Banfield J.F."/>
        </authorList>
    </citation>
    <scope>NUCLEOTIDE SEQUENCE [LARGE SCALE GENOMIC DNA]</scope>
</reference>
<evidence type="ECO:0000313" key="22">
    <source>
        <dbReference type="EMBL" id="OGN26273.1"/>
    </source>
</evidence>
<evidence type="ECO:0000256" key="7">
    <source>
        <dbReference type="ARBA" id="ARBA00022692"/>
    </source>
</evidence>
<dbReference type="Proteomes" id="UP000178256">
    <property type="component" value="Unassembled WGS sequence"/>
</dbReference>
<sequence>MGRGNKYLFKPEGLSKPEWPDLWLLGISFTLVAFGILVLASVSSSFSLERTGTTFYFLNHQLLFGLLPGLFLGFLAYLLPLEKLKQLSLPFLLFTAVLLLLVFLPFIGGEVKGAYRWIFLGSFSFQPSELLKLTSILYLAALLAAKGEKKKVRQTLLPFLVILGVISILLILQPDISTLGIIGLVGILLYFLSGTPLWHLLLMLGGGVAVLLLLIRLAPYRLSRLAVFFDPMLDPLGKGYQIKQALIGIGSGGLMGVGLGLSFQKFGVLPEPISDSIFAVFAEETGFFGAAFLILLFLLFAWRSFMVAKRIGDPFARLALMGITLWIVLQALVNMGSMTGIFPLAGIPLPFISYGGSALVVELIGLGILLKISRRAS</sequence>
<dbReference type="GO" id="GO:0051301">
    <property type="term" value="P:cell division"/>
    <property type="evidence" value="ECO:0007669"/>
    <property type="project" value="UniProtKB-KW"/>
</dbReference>
<dbReference type="PANTHER" id="PTHR30474:SF2">
    <property type="entry name" value="PEPTIDOGLYCAN GLYCOSYLTRANSFERASE FTSW-RELATED"/>
    <property type="match status" value="1"/>
</dbReference>
<evidence type="ECO:0000256" key="10">
    <source>
        <dbReference type="ARBA" id="ARBA00022989"/>
    </source>
</evidence>
<dbReference type="Pfam" id="PF01098">
    <property type="entry name" value="FTSW_RODA_SPOVE"/>
    <property type="match status" value="1"/>
</dbReference>
<dbReference type="AlphaFoldDB" id="A0A1F8GLQ8"/>
<feature type="transmembrane region" description="Helical" evidence="21">
    <location>
        <begin position="157"/>
        <end position="190"/>
    </location>
</feature>
<comment type="similarity">
    <text evidence="16">Belongs to the SEDS family. FtsW subfamily.</text>
</comment>
<comment type="catalytic activity">
    <reaction evidence="20">
        <text>[GlcNAc-(1-&gt;4)-Mur2Ac(oyl-L-Ala-gamma-D-Glu-L-Lys-D-Ala-D-Ala)](n)-di-trans,octa-cis-undecaprenyl diphosphate + beta-D-GlcNAc-(1-&gt;4)-Mur2Ac(oyl-L-Ala-gamma-D-Glu-L-Lys-D-Ala-D-Ala)-di-trans,octa-cis-undecaprenyl diphosphate = [GlcNAc-(1-&gt;4)-Mur2Ac(oyl-L-Ala-gamma-D-Glu-L-Lys-D-Ala-D-Ala)](n+1)-di-trans,octa-cis-undecaprenyl diphosphate + di-trans,octa-cis-undecaprenyl diphosphate + H(+)</text>
        <dbReference type="Rhea" id="RHEA:23708"/>
        <dbReference type="Rhea" id="RHEA-COMP:9602"/>
        <dbReference type="Rhea" id="RHEA-COMP:9603"/>
        <dbReference type="ChEBI" id="CHEBI:15378"/>
        <dbReference type="ChEBI" id="CHEBI:58405"/>
        <dbReference type="ChEBI" id="CHEBI:60033"/>
        <dbReference type="ChEBI" id="CHEBI:78435"/>
        <dbReference type="EC" id="2.4.99.28"/>
    </reaction>
</comment>
<evidence type="ECO:0000256" key="3">
    <source>
        <dbReference type="ARBA" id="ARBA00022475"/>
    </source>
</evidence>
<evidence type="ECO:0000256" key="6">
    <source>
        <dbReference type="ARBA" id="ARBA00022679"/>
    </source>
</evidence>
<keyword evidence="12" id="KW-0131">Cell cycle</keyword>
<keyword evidence="3" id="KW-1003">Cell membrane</keyword>
<evidence type="ECO:0000256" key="15">
    <source>
        <dbReference type="ARBA" id="ARBA00033270"/>
    </source>
</evidence>
<name>A0A1F8GLQ8_9BACT</name>
<evidence type="ECO:0000256" key="8">
    <source>
        <dbReference type="ARBA" id="ARBA00022960"/>
    </source>
</evidence>
<keyword evidence="13" id="KW-0961">Cell wall biogenesis/degradation</keyword>
<evidence type="ECO:0000256" key="13">
    <source>
        <dbReference type="ARBA" id="ARBA00023316"/>
    </source>
</evidence>
<dbReference type="GO" id="GO:0015648">
    <property type="term" value="F:lipid-linked peptidoglycan transporter activity"/>
    <property type="evidence" value="ECO:0007669"/>
    <property type="project" value="TreeGrafter"/>
</dbReference>
<dbReference type="EC" id="2.4.99.28" evidence="19"/>
<dbReference type="PANTHER" id="PTHR30474">
    <property type="entry name" value="CELL CYCLE PROTEIN"/>
    <property type="match status" value="1"/>
</dbReference>
<feature type="transmembrane region" description="Helical" evidence="21">
    <location>
        <begin position="62"/>
        <end position="79"/>
    </location>
</feature>
<dbReference type="GO" id="GO:0005886">
    <property type="term" value="C:plasma membrane"/>
    <property type="evidence" value="ECO:0007669"/>
    <property type="project" value="UniProtKB-SubCell"/>
</dbReference>
<protein>
    <recommendedName>
        <fullName evidence="17">Probable peptidoglycan glycosyltransferase FtsW</fullName>
        <ecNumber evidence="19">2.4.99.28</ecNumber>
    </recommendedName>
    <alternativeName>
        <fullName evidence="18">Cell division protein FtsW</fullName>
    </alternativeName>
    <alternativeName>
        <fullName evidence="15">Cell wall polymerase</fullName>
    </alternativeName>
    <alternativeName>
        <fullName evidence="14">Peptidoglycan polymerase</fullName>
    </alternativeName>
</protein>
<evidence type="ECO:0000256" key="21">
    <source>
        <dbReference type="SAM" id="Phobius"/>
    </source>
</evidence>